<dbReference type="AlphaFoldDB" id="A0A2I0KYZ8"/>
<evidence type="ECO:0000259" key="2">
    <source>
        <dbReference type="Pfam" id="PF02214"/>
    </source>
</evidence>
<feature type="domain" description="Potassium channel tetramerisation-type BTB" evidence="2">
    <location>
        <begin position="7"/>
        <end position="55"/>
    </location>
</feature>
<comment type="pathway">
    <text evidence="1">Protein modification; protein ubiquitination.</text>
</comment>
<dbReference type="Proteomes" id="UP000233551">
    <property type="component" value="Unassembled WGS sequence"/>
</dbReference>
<dbReference type="GO" id="GO:0016567">
    <property type="term" value="P:protein ubiquitination"/>
    <property type="evidence" value="ECO:0007669"/>
    <property type="project" value="UniProtKB-UniPathway"/>
</dbReference>
<name>A0A2I0KYZ8_PUNGR</name>
<proteinExistence type="predicted"/>
<evidence type="ECO:0000313" key="4">
    <source>
        <dbReference type="Proteomes" id="UP000233551"/>
    </source>
</evidence>
<dbReference type="Pfam" id="PF02214">
    <property type="entry name" value="BTB_2"/>
    <property type="match status" value="1"/>
</dbReference>
<dbReference type="SUPFAM" id="SSF54695">
    <property type="entry name" value="POZ domain"/>
    <property type="match status" value="1"/>
</dbReference>
<reference evidence="3 4" key="1">
    <citation type="submission" date="2017-11" db="EMBL/GenBank/DDBJ databases">
        <title>De-novo sequencing of pomegranate (Punica granatum L.) genome.</title>
        <authorList>
            <person name="Akparov Z."/>
            <person name="Amiraslanov A."/>
            <person name="Hajiyeva S."/>
            <person name="Abbasov M."/>
            <person name="Kaur K."/>
            <person name="Hamwieh A."/>
            <person name="Solovyev V."/>
            <person name="Salamov A."/>
            <person name="Braich B."/>
            <person name="Kosarev P."/>
            <person name="Mahmoud A."/>
            <person name="Hajiyev E."/>
            <person name="Babayeva S."/>
            <person name="Izzatullayeva V."/>
            <person name="Mammadov A."/>
            <person name="Mammadov A."/>
            <person name="Sharifova S."/>
            <person name="Ojaghi J."/>
            <person name="Eynullazada K."/>
            <person name="Bayramov B."/>
            <person name="Abdulazimova A."/>
            <person name="Shahmuradov I."/>
        </authorList>
    </citation>
    <scope>NUCLEOTIDE SEQUENCE [LARGE SCALE GENOMIC DNA]</scope>
    <source>
        <strain evidence="4">cv. AG2017</strain>
        <tissue evidence="3">Leaf</tissue>
    </source>
</reference>
<comment type="caution">
    <text evidence="3">The sequence shown here is derived from an EMBL/GenBank/DDBJ whole genome shotgun (WGS) entry which is preliminary data.</text>
</comment>
<dbReference type="EMBL" id="PGOL01000265">
    <property type="protein sequence ID" value="PKI73694.1"/>
    <property type="molecule type" value="Genomic_DNA"/>
</dbReference>
<protein>
    <recommendedName>
        <fullName evidence="2">Potassium channel tetramerisation-type BTB domain-containing protein</fullName>
    </recommendedName>
</protein>
<organism evidence="3 4">
    <name type="scientific">Punica granatum</name>
    <name type="common">Pomegranate</name>
    <dbReference type="NCBI Taxonomy" id="22663"/>
    <lineage>
        <taxon>Eukaryota</taxon>
        <taxon>Viridiplantae</taxon>
        <taxon>Streptophyta</taxon>
        <taxon>Embryophyta</taxon>
        <taxon>Tracheophyta</taxon>
        <taxon>Spermatophyta</taxon>
        <taxon>Magnoliopsida</taxon>
        <taxon>eudicotyledons</taxon>
        <taxon>Gunneridae</taxon>
        <taxon>Pentapetalae</taxon>
        <taxon>rosids</taxon>
        <taxon>malvids</taxon>
        <taxon>Myrtales</taxon>
        <taxon>Lythraceae</taxon>
        <taxon>Punica</taxon>
    </lineage>
</organism>
<dbReference type="InterPro" id="IPR011333">
    <property type="entry name" value="SKP1/BTB/POZ_sf"/>
</dbReference>
<dbReference type="STRING" id="22663.A0A2I0KYZ8"/>
<sequence>MLAKATSSSFFSALFKDKWNIQQYDTGIDEIFIDRKPECFGALLDLLRIRELRIPGSIPKDFSTHKLYIMASRTTSRQQ</sequence>
<evidence type="ECO:0000313" key="3">
    <source>
        <dbReference type="EMBL" id="PKI73694.1"/>
    </source>
</evidence>
<dbReference type="UniPathway" id="UPA00143"/>
<keyword evidence="4" id="KW-1185">Reference proteome</keyword>
<dbReference type="Gene3D" id="3.30.710.10">
    <property type="entry name" value="Potassium Channel Kv1.1, Chain A"/>
    <property type="match status" value="1"/>
</dbReference>
<dbReference type="GO" id="GO:0051260">
    <property type="term" value="P:protein homooligomerization"/>
    <property type="evidence" value="ECO:0007669"/>
    <property type="project" value="InterPro"/>
</dbReference>
<accession>A0A2I0KYZ8</accession>
<gene>
    <name evidence="3" type="ORF">CRG98_005935</name>
</gene>
<dbReference type="InterPro" id="IPR003131">
    <property type="entry name" value="T1-type_BTB"/>
</dbReference>
<evidence type="ECO:0000256" key="1">
    <source>
        <dbReference type="ARBA" id="ARBA00004906"/>
    </source>
</evidence>